<protein>
    <submittedName>
        <fullName evidence="1">Uncharacterized protein</fullName>
    </submittedName>
</protein>
<proteinExistence type="predicted"/>
<sequence>MFKLFDKVRVKKKNITGVIVDVTRQGERQCFVVEADNRGKIEGGIGGESDYAILDCMSEELEHI</sequence>
<name>A0A8S5VA93_9CAUD</name>
<reference evidence="1" key="1">
    <citation type="journal article" date="2021" name="Proc. Natl. Acad. Sci. U.S.A.">
        <title>A Catalog of Tens of Thousands of Viruses from Human Metagenomes Reveals Hidden Associations with Chronic Diseases.</title>
        <authorList>
            <person name="Tisza M.J."/>
            <person name="Buck C.B."/>
        </authorList>
    </citation>
    <scope>NUCLEOTIDE SEQUENCE</scope>
    <source>
        <strain evidence="1">CthGz5</strain>
    </source>
</reference>
<evidence type="ECO:0000313" key="1">
    <source>
        <dbReference type="EMBL" id="DAG03614.1"/>
    </source>
</evidence>
<accession>A0A8S5VA93</accession>
<dbReference type="EMBL" id="BK016232">
    <property type="protein sequence ID" value="DAG03614.1"/>
    <property type="molecule type" value="Genomic_DNA"/>
</dbReference>
<organism evidence="1">
    <name type="scientific">Siphoviridae sp. cthGz5</name>
    <dbReference type="NCBI Taxonomy" id="2825613"/>
    <lineage>
        <taxon>Viruses</taxon>
        <taxon>Duplodnaviria</taxon>
        <taxon>Heunggongvirae</taxon>
        <taxon>Uroviricota</taxon>
        <taxon>Caudoviricetes</taxon>
    </lineage>
</organism>